<evidence type="ECO:0000256" key="8">
    <source>
        <dbReference type="PROSITE-ProRule" id="PRU00192"/>
    </source>
</evidence>
<dbReference type="InterPro" id="IPR036028">
    <property type="entry name" value="SH3-like_dom_sf"/>
</dbReference>
<dbReference type="SMART" id="SM00164">
    <property type="entry name" value="TBC"/>
    <property type="match status" value="1"/>
</dbReference>
<comment type="subcellular location">
    <subcellularLocation>
        <location evidence="1">Cytoplasmic vesicle membrane</location>
    </subcellularLocation>
</comment>
<feature type="compositionally biased region" description="Acidic residues" evidence="9">
    <location>
        <begin position="142"/>
        <end position="155"/>
    </location>
</feature>
<feature type="domain" description="Rab-GAP TBC" evidence="11">
    <location>
        <begin position="1053"/>
        <end position="1240"/>
    </location>
</feature>
<dbReference type="SUPFAM" id="SSF47923">
    <property type="entry name" value="Ypt/Rab-GAP domain of gyp1p"/>
    <property type="match status" value="2"/>
</dbReference>
<dbReference type="InterPro" id="IPR000195">
    <property type="entry name" value="Rab-GAP-TBC_dom"/>
</dbReference>
<dbReference type="GO" id="GO:0006897">
    <property type="term" value="P:endocytosis"/>
    <property type="evidence" value="ECO:0007669"/>
    <property type="project" value="TreeGrafter"/>
</dbReference>
<dbReference type="SMART" id="SM00312">
    <property type="entry name" value="PX"/>
    <property type="match status" value="1"/>
</dbReference>
<dbReference type="Proteomes" id="UP000515146">
    <property type="component" value="Unplaced"/>
</dbReference>
<evidence type="ECO:0000256" key="1">
    <source>
        <dbReference type="ARBA" id="ARBA00004156"/>
    </source>
</evidence>
<organism evidence="13 14">
    <name type="scientific">Dermatophagoides pteronyssinus</name>
    <name type="common">European house dust mite</name>
    <dbReference type="NCBI Taxonomy" id="6956"/>
    <lineage>
        <taxon>Eukaryota</taxon>
        <taxon>Metazoa</taxon>
        <taxon>Ecdysozoa</taxon>
        <taxon>Arthropoda</taxon>
        <taxon>Chelicerata</taxon>
        <taxon>Arachnida</taxon>
        <taxon>Acari</taxon>
        <taxon>Acariformes</taxon>
        <taxon>Sarcoptiformes</taxon>
        <taxon>Astigmata</taxon>
        <taxon>Psoroptidia</taxon>
        <taxon>Analgoidea</taxon>
        <taxon>Pyroglyphidae</taxon>
        <taxon>Dermatophagoidinae</taxon>
        <taxon>Dermatophagoides</taxon>
    </lineage>
</organism>
<dbReference type="Gene3D" id="1.10.238.10">
    <property type="entry name" value="EF-hand"/>
    <property type="match status" value="1"/>
</dbReference>
<dbReference type="GO" id="GO:0097320">
    <property type="term" value="P:plasma membrane tubulation"/>
    <property type="evidence" value="ECO:0007669"/>
    <property type="project" value="TreeGrafter"/>
</dbReference>
<dbReference type="CTD" id="40361"/>
<feature type="region of interest" description="Disordered" evidence="9">
    <location>
        <begin position="142"/>
        <end position="161"/>
    </location>
</feature>
<keyword evidence="4" id="KW-0343">GTPase activation</keyword>
<reference evidence="14" key="1">
    <citation type="submission" date="2025-08" db="UniProtKB">
        <authorList>
            <consortium name="RefSeq"/>
        </authorList>
    </citation>
    <scope>IDENTIFICATION</scope>
    <source>
        <strain evidence="14">Airmid</strain>
    </source>
</reference>
<dbReference type="InterPro" id="IPR011992">
    <property type="entry name" value="EF-hand-dom_pair"/>
</dbReference>
<keyword evidence="5" id="KW-0677">Repeat</keyword>
<dbReference type="InParanoid" id="A0A6P6Y0C9"/>
<dbReference type="GO" id="GO:0003008">
    <property type="term" value="P:system process"/>
    <property type="evidence" value="ECO:0007669"/>
    <property type="project" value="UniProtKB-ARBA"/>
</dbReference>
<keyword evidence="3 8" id="KW-0728">SH3 domain</keyword>
<dbReference type="SUPFAM" id="SSF50044">
    <property type="entry name" value="SH3-domain"/>
    <property type="match status" value="1"/>
</dbReference>
<dbReference type="Gene3D" id="2.30.30.40">
    <property type="entry name" value="SH3 Domains"/>
    <property type="match status" value="1"/>
</dbReference>
<evidence type="ECO:0000256" key="9">
    <source>
        <dbReference type="SAM" id="MobiDB-lite"/>
    </source>
</evidence>
<dbReference type="FunFam" id="1.10.472.80:FF:000049">
    <property type="entry name" value="Uncharacterized protein, isoform B"/>
    <property type="match status" value="1"/>
</dbReference>
<dbReference type="InterPro" id="IPR011993">
    <property type="entry name" value="PH-like_dom_sf"/>
</dbReference>
<feature type="compositionally biased region" description="Low complexity" evidence="9">
    <location>
        <begin position="1513"/>
        <end position="1525"/>
    </location>
</feature>
<feature type="compositionally biased region" description="Basic residues" evidence="9">
    <location>
        <begin position="1724"/>
        <end position="1735"/>
    </location>
</feature>
<dbReference type="InterPro" id="IPR036017">
    <property type="entry name" value="TCB1D9/TCB1D9B_PH-GRAM2"/>
</dbReference>
<proteinExistence type="inferred from homology"/>
<dbReference type="Gene3D" id="1.10.472.80">
    <property type="entry name" value="Ypt/Rab-GAP domain of gyp1p, domain 3"/>
    <property type="match status" value="1"/>
</dbReference>
<evidence type="ECO:0000313" key="13">
    <source>
        <dbReference type="Proteomes" id="UP000515146"/>
    </source>
</evidence>
<dbReference type="PROSITE" id="PS50086">
    <property type="entry name" value="TBC_RABGAP"/>
    <property type="match status" value="1"/>
</dbReference>
<dbReference type="PROSITE" id="PS50195">
    <property type="entry name" value="PX"/>
    <property type="match status" value="1"/>
</dbReference>
<dbReference type="GO" id="GO:0005886">
    <property type="term" value="C:plasma membrane"/>
    <property type="evidence" value="ECO:0007669"/>
    <property type="project" value="TreeGrafter"/>
</dbReference>
<dbReference type="SUPFAM" id="SSF47473">
    <property type="entry name" value="EF-hand"/>
    <property type="match status" value="1"/>
</dbReference>
<dbReference type="Gene3D" id="2.30.29.30">
    <property type="entry name" value="Pleckstrin-homology domain (PH domain)/Phosphotyrosine-binding domain (PTB)"/>
    <property type="match status" value="2"/>
</dbReference>
<keyword evidence="7" id="KW-0968">Cytoplasmic vesicle</keyword>
<dbReference type="Gene3D" id="1.10.8.270">
    <property type="entry name" value="putative rabgap domain of human tbc1 domain family member 14 like domains"/>
    <property type="match status" value="1"/>
</dbReference>
<dbReference type="Pfam" id="PF02893">
    <property type="entry name" value="GRAM"/>
    <property type="match status" value="2"/>
</dbReference>
<evidence type="ECO:0000256" key="5">
    <source>
        <dbReference type="ARBA" id="ARBA00022737"/>
    </source>
</evidence>
<protein>
    <submittedName>
        <fullName evidence="14">TBC1 domain family member 9-like</fullName>
    </submittedName>
</protein>
<dbReference type="FunFam" id="2.30.29.30:FF:000013">
    <property type="entry name" value="Putative TBC1 domain family member 8B"/>
    <property type="match status" value="1"/>
</dbReference>
<evidence type="ECO:0000256" key="4">
    <source>
        <dbReference type="ARBA" id="ARBA00022468"/>
    </source>
</evidence>
<feature type="region of interest" description="Disordered" evidence="9">
    <location>
        <begin position="1646"/>
        <end position="1667"/>
    </location>
</feature>
<dbReference type="InterPro" id="IPR036871">
    <property type="entry name" value="PX_dom_sf"/>
</dbReference>
<dbReference type="GO" id="GO:0035091">
    <property type="term" value="F:phosphatidylinositol binding"/>
    <property type="evidence" value="ECO:0007669"/>
    <property type="project" value="InterPro"/>
</dbReference>
<evidence type="ECO:0000256" key="3">
    <source>
        <dbReference type="ARBA" id="ARBA00022443"/>
    </source>
</evidence>
<dbReference type="InterPro" id="IPR001452">
    <property type="entry name" value="SH3_domain"/>
</dbReference>
<evidence type="ECO:0000256" key="2">
    <source>
        <dbReference type="ARBA" id="ARBA00010883"/>
    </source>
</evidence>
<feature type="compositionally biased region" description="Low complexity" evidence="9">
    <location>
        <begin position="102"/>
        <end position="111"/>
    </location>
</feature>
<gene>
    <name evidence="14" type="primary">LOC113792965</name>
</gene>
<comment type="similarity">
    <text evidence="2">Belongs to the sorting nexin family.</text>
</comment>
<dbReference type="PANTHER" id="PTHR45827:SF1">
    <property type="entry name" value="SORTING NEXIN"/>
    <property type="match status" value="1"/>
</dbReference>
<evidence type="ECO:0000259" key="11">
    <source>
        <dbReference type="PROSITE" id="PS50086"/>
    </source>
</evidence>
<feature type="compositionally biased region" description="Polar residues" evidence="9">
    <location>
        <begin position="1709"/>
        <end position="1719"/>
    </location>
</feature>
<dbReference type="OrthoDB" id="17687at2759"/>
<dbReference type="Pfam" id="PF14604">
    <property type="entry name" value="SH3_9"/>
    <property type="match status" value="1"/>
</dbReference>
<dbReference type="GO" id="GO:0005096">
    <property type="term" value="F:GTPase activator activity"/>
    <property type="evidence" value="ECO:0007669"/>
    <property type="project" value="UniProtKB-KW"/>
</dbReference>
<dbReference type="SUPFAM" id="SSF64268">
    <property type="entry name" value="PX domain"/>
    <property type="match status" value="1"/>
</dbReference>
<feature type="compositionally biased region" description="Polar residues" evidence="9">
    <location>
        <begin position="66"/>
        <end position="79"/>
    </location>
</feature>
<dbReference type="RefSeq" id="XP_027198730.1">
    <property type="nucleotide sequence ID" value="XM_027342929.1"/>
</dbReference>
<feature type="compositionally biased region" description="Low complexity" evidence="9">
    <location>
        <begin position="1783"/>
        <end position="1808"/>
    </location>
</feature>
<feature type="region of interest" description="Disordered" evidence="9">
    <location>
        <begin position="1778"/>
        <end position="1808"/>
    </location>
</feature>
<sequence>MMKVIALYDFQAQPDTGEISIIKDEMITVTRQDIGEGWWEGINSRGQKGLFPAEYVSPVAVSPPNATVDSANSTTNDSWNRPLPDPKPTMLSFVNPATGTAIINNNNNNNIESTTNQQPSPPQQLSVNNNNNYDQNAAAEDVDWGDDDWDDDDNDSQTSEFTADYYSPTNLPQNQLAPINIHGHNHNKNSSAGGPSIKKSINRFSHFVKSGGEDYILGLKTYNVNQNDLIHIVFDNDGLLKWAPTYFNVTVKVEEPQKESKMKGLKSFIAYRLTPSDTGVSVKRRYKHFDWLHERLQDKFTTIPIPSLPDKQISGRYQDDFIENRRKQLQSWVERICHHPVLCQSTVWKHFITCKDDKQWKNGKRRAEKDELVGGMFFLTIQIPENATIDRNTDPLIEQFVRFIGKLDESMKNTYNVSQDMIKRYQSFYKREFSKISSIFSTLSESFETCPAKDSPANRSLIQAINYTGETYETIGKLFEKQDCRGFVPLSNLMHEYRGILTAWPEIYQVYKGSINKKREHKKARDEGRLDDKSLMGIEKRADVVTYATIAEMNHFEQERINDFNQVMREFLTGQLKLITERANPYFVLQRRLGHGTKGFSSLLVGTIDSVFDTKPLPFRILHQISNSDTTYIIAASSSFTEILQDWEYIENHLMPTLTNFENDSDVTDFIKCKIESLLQMIIDQNSLDNDNQSTTKDVISSVAKFIKLFAMPEEEKLVNYYYCSYFKGSFPRQGWLYISINYLCFYSYIFGNEIKIIIKWIDVKHLEIDNPRFFPNSILVNTRTKKYLFSMFLKANEVYSLMEQLVNLAMKSLISDEKQHLLAIDNTSGGHNNNPNNKSKNSQGFSKKILKRDLDARAMCENYKITFRLPMDEKLDGTLPCTLWTPYNKQHVWGKMYLSNNYICFESRVLSLLSLIIPMREIRSVEKLDNSTNWPVWNKAIVITLSKTNIIFDHVEDRDFLIGKIVKMLARLDYTKSGEGLDVLGRENRQLRSSSWSIEPALNKKFSFDNISPENEAKESVKLNLWQLHFIEYGRGIICYRVAKTRDLILQGIPDELRNELWLLYSGAINEKETNQGYYEELVENSMTVQNIASDEIERDLHRSLPEHPAFQSDIGINALRRVLKAYAYRNPNIGYCQAMNIVASVFLLYANEEDAFWLLVALCERLLPDYYNKKVIGALVDQGVLEELVKDYLPELYNQLLHLGILSMISLSWFLTIFLSVMPFESAINIVDYFFYDGAKVVFQIALRILNANEESLMKCKDDGEAMTVLSGYLENIINPEAKVPHMVHSFSYGTASKRASQKMTDIKDLINESYTKFNFITANQIEKLRLKHRMKVVQNLEENSIKNTIRTLQSIPIISQYLSYDEIFTMYMILKEEQLKQQYWGQINSTTLLDKKDNIYTFKIDIEQFRCYFIQFIPWNCDNIEHLISRVFNFLDENHSNTIGTYQLLICMIIFIKADAELRLKFLYAIHLLDRGNTGLSSLNDDNGKSNNVVDDHVETASEAMEFFQDKPSPQKSSSSKDPGADDDNQDEPPPPPKEFTLSCFLHLLPIQKLHRTSSMTYTLSQQQQQQLNNFDNGDEKQHFKYQKLPNMNEMQFIRLWKTMYDIFAYETNEQHIFDCIARVGNDLLRHGYLTSLAIAEREKNQQQQQQQEEDKETIKSDNTSFQTISDDDLKIIDDLSIKSFSSCSSENNKEIMMMVVDESSASVTNADSTKTNVDRNHHHHHHHHHHHEPLNWQISFEQFFSLLHTEQTLIDLFEKKSDWSIVMNKIKNPDNFDRSPSVTIGPSTTTTTTTNPLSTNSTTT</sequence>
<dbReference type="InterPro" id="IPR004182">
    <property type="entry name" value="GRAM"/>
</dbReference>
<dbReference type="GO" id="GO:0030659">
    <property type="term" value="C:cytoplasmic vesicle membrane"/>
    <property type="evidence" value="ECO:0007669"/>
    <property type="project" value="UniProtKB-SubCell"/>
</dbReference>
<feature type="region of interest" description="Disordered" evidence="9">
    <location>
        <begin position="99"/>
        <end position="131"/>
    </location>
</feature>
<evidence type="ECO:0000259" key="12">
    <source>
        <dbReference type="PROSITE" id="PS50195"/>
    </source>
</evidence>
<dbReference type="KEGG" id="dpte:113792965"/>
<dbReference type="Pfam" id="PF00787">
    <property type="entry name" value="PX"/>
    <property type="match status" value="1"/>
</dbReference>
<dbReference type="InterPro" id="IPR019497">
    <property type="entry name" value="Sorting_nexin_WASP-bd-dom"/>
</dbReference>
<dbReference type="OMA" id="SWVERIC"/>
<name>A0A6P6Y0C9_DERPT</name>
<dbReference type="Pfam" id="PF00566">
    <property type="entry name" value="RabGAP-TBC"/>
    <property type="match status" value="1"/>
</dbReference>
<dbReference type="InterPro" id="IPR035969">
    <property type="entry name" value="Rab-GAP_TBC_sf"/>
</dbReference>
<dbReference type="Pfam" id="PF10456">
    <property type="entry name" value="BAR_3_WASP_bdg"/>
    <property type="match status" value="1"/>
</dbReference>
<feature type="region of interest" description="Disordered" evidence="9">
    <location>
        <begin position="1510"/>
        <end position="1540"/>
    </location>
</feature>
<dbReference type="FunCoup" id="A0A6P6Y0C9">
    <property type="interactions" value="937"/>
</dbReference>
<evidence type="ECO:0000256" key="7">
    <source>
        <dbReference type="ARBA" id="ARBA00023329"/>
    </source>
</evidence>
<dbReference type="PROSITE" id="PS50002">
    <property type="entry name" value="SH3"/>
    <property type="match status" value="1"/>
</dbReference>
<dbReference type="GO" id="GO:0016197">
    <property type="term" value="P:endosomal transport"/>
    <property type="evidence" value="ECO:0007669"/>
    <property type="project" value="TreeGrafter"/>
</dbReference>
<keyword evidence="6" id="KW-0472">Membrane</keyword>
<dbReference type="CDD" id="cd06862">
    <property type="entry name" value="PX_SNX9_18_like"/>
    <property type="match status" value="1"/>
</dbReference>
<dbReference type="SMART" id="SM00326">
    <property type="entry name" value="SH3"/>
    <property type="match status" value="1"/>
</dbReference>
<evidence type="ECO:0000259" key="10">
    <source>
        <dbReference type="PROSITE" id="PS50002"/>
    </source>
</evidence>
<dbReference type="PANTHER" id="PTHR45827">
    <property type="entry name" value="SORTING NEXIN"/>
    <property type="match status" value="1"/>
</dbReference>
<feature type="region of interest" description="Disordered" evidence="9">
    <location>
        <begin position="66"/>
        <end position="86"/>
    </location>
</feature>
<evidence type="ECO:0000313" key="14">
    <source>
        <dbReference type="RefSeq" id="XP_027198730.1"/>
    </source>
</evidence>
<dbReference type="FunFam" id="3.30.1520.10:FF:000004">
    <property type="entry name" value="Sorting nexin"/>
    <property type="match status" value="1"/>
</dbReference>
<keyword evidence="13" id="KW-1185">Reference proteome</keyword>
<dbReference type="InterPro" id="IPR027267">
    <property type="entry name" value="AH/BAR_dom_sf"/>
</dbReference>
<dbReference type="CDD" id="cd11763">
    <property type="entry name" value="SH3_SNX9_like"/>
    <property type="match status" value="1"/>
</dbReference>
<feature type="domain" description="PX" evidence="12">
    <location>
        <begin position="249"/>
        <end position="358"/>
    </location>
</feature>
<dbReference type="CDD" id="cd13354">
    <property type="entry name" value="PH-GRAM2_TCB1D9_TCB1D9B"/>
    <property type="match status" value="1"/>
</dbReference>
<accession>A0A6P6Y0C9</accession>
<dbReference type="Gene3D" id="3.30.1520.10">
    <property type="entry name" value="Phox-like domain"/>
    <property type="match status" value="1"/>
</dbReference>
<dbReference type="FunFam" id="1.10.8.270:FF:000002">
    <property type="entry name" value="TBC1 domain family member 9B"/>
    <property type="match status" value="1"/>
</dbReference>
<dbReference type="Gene3D" id="1.20.1270.60">
    <property type="entry name" value="Arfaptin homology (AH) domain/BAR domain"/>
    <property type="match status" value="1"/>
</dbReference>
<feature type="domain" description="SH3" evidence="10">
    <location>
        <begin position="1"/>
        <end position="61"/>
    </location>
</feature>
<dbReference type="InterPro" id="IPR001683">
    <property type="entry name" value="PX_dom"/>
</dbReference>
<feature type="region of interest" description="Disordered" evidence="9">
    <location>
        <begin position="1709"/>
        <end position="1736"/>
    </location>
</feature>
<evidence type="ECO:0000256" key="6">
    <source>
        <dbReference type="ARBA" id="ARBA00023136"/>
    </source>
</evidence>
<dbReference type="SMART" id="SM00568">
    <property type="entry name" value="GRAM"/>
    <property type="match status" value="2"/>
</dbReference>